<name>A0A0F6TUX5_CITAM</name>
<dbReference type="AlphaFoldDB" id="A0A0F6TUX5"/>
<dbReference type="EMBL" id="CP011132">
    <property type="protein sequence ID" value="AKE59001.1"/>
    <property type="molecule type" value="Genomic_DNA"/>
</dbReference>
<evidence type="ECO:0000313" key="2">
    <source>
        <dbReference type="Proteomes" id="UP000034085"/>
    </source>
</evidence>
<accession>A0A0F6TUX5</accession>
<dbReference type="KEGG" id="cama:F384_10275"/>
<organism evidence="1 2">
    <name type="scientific">Citrobacter amalonaticus Y19</name>
    <dbReference type="NCBI Taxonomy" id="1261127"/>
    <lineage>
        <taxon>Bacteria</taxon>
        <taxon>Pseudomonadati</taxon>
        <taxon>Pseudomonadota</taxon>
        <taxon>Gammaproteobacteria</taxon>
        <taxon>Enterobacterales</taxon>
        <taxon>Enterobacteriaceae</taxon>
        <taxon>Citrobacter</taxon>
    </lineage>
</organism>
<dbReference type="RefSeq" id="WP_046481377.1">
    <property type="nucleotide sequence ID" value="NZ_CP011132.1"/>
</dbReference>
<proteinExistence type="predicted"/>
<gene>
    <name evidence="1" type="ORF">F384_10275</name>
</gene>
<evidence type="ECO:0008006" key="3">
    <source>
        <dbReference type="Google" id="ProtNLM"/>
    </source>
</evidence>
<protein>
    <recommendedName>
        <fullName evidence="3">NERD domain-containing protein</fullName>
    </recommendedName>
</protein>
<dbReference type="Proteomes" id="UP000034085">
    <property type="component" value="Chromosome"/>
</dbReference>
<dbReference type="HOGENOM" id="CLU_023031_0_0_6"/>
<dbReference type="OrthoDB" id="8775529at2"/>
<reference evidence="1 2" key="1">
    <citation type="journal article" date="2013" name="Appl. Microbiol. Biotechnol.">
        <title>Glycerol assimilation and production of 1,3-propanediol by Citrobacter amalonaticus Y19.</title>
        <authorList>
            <person name="Ainala S.K."/>
            <person name="Ashok S."/>
            <person name="Ko Y."/>
            <person name="Park S."/>
        </authorList>
    </citation>
    <scope>NUCLEOTIDE SEQUENCE [LARGE SCALE GENOMIC DNA]</scope>
    <source>
        <strain evidence="1 2">Y19</strain>
    </source>
</reference>
<sequence>MSSINFEKISKECKAYINKELLKALPEYSNNASLRNLVEYETTNFKNFHIHDTKKREKRNEFFSELIANINCHGTVEKLKKILSVCQVSESYIDDIKTELKSIPLMELDVQTQCWAVIECALRDGYSLQGLMEDHIQNIGRNKKPFSLNNKNITTQDGESFSPDSSLDKIVQFLTLTLKMFSYEHNLLSSGEIVIPSKIGVEEPVVSNATEVFYCSLLWHELITCAKSCILFDNNIQIAKVEEIPDFIKEKGIDSGVLFNRTIDKFERYDAISNERLSRRLSQNLWEGIASSNIEKIIPKYVTGWSGTLDNPILLEEFQFLISLMEAIASHDKDHMVLGLSLREWVRGYSVIAYLSKEIKQKVLYTKGELMSMLRLGGFKEKKAETFIKHITFGDDSRDLYDSPLVKISDYSFFLYTPAYTSPLISNIILSKFSSKQADLTKKGYGFEKDIIEILNDKKLENRSFKFKRGNDEFEYDVIFLLDDKVFILECKNTNLSGGSVTRAYQKKKFIFDTALQVKRLVVGLTSHPEVFKEHFDKDIGDYEIIPVIMNNLPFSIPGSVDGVFVTDSSSFGRLLRSRYINSGIISHQDEYRITDHNPVFSMWGSDTLKASDIINHFNNPVQLQDFIKYEKIGEYPLIIKRRKVFFNVVTETDYDKMNVDQSDYFVKTQSVQQVLTCSPLISTPRC</sequence>
<evidence type="ECO:0000313" key="1">
    <source>
        <dbReference type="EMBL" id="AKE59001.1"/>
    </source>
</evidence>
<dbReference type="PATRIC" id="fig|1261127.3.peg.2138"/>